<dbReference type="OrthoDB" id="6764379at2759"/>
<dbReference type="AlphaFoldDB" id="A0A397S761"/>
<accession>A0A397S761</accession>
<feature type="signal peptide" evidence="1">
    <location>
        <begin position="1"/>
        <end position="23"/>
    </location>
</feature>
<dbReference type="STRING" id="658196.A0A397S761"/>
<evidence type="ECO:0008006" key="4">
    <source>
        <dbReference type="Google" id="ProtNLM"/>
    </source>
</evidence>
<evidence type="ECO:0000256" key="1">
    <source>
        <dbReference type="SAM" id="SignalP"/>
    </source>
</evidence>
<gene>
    <name evidence="2" type="ORF">C1645_839870</name>
</gene>
<organism evidence="2 3">
    <name type="scientific">Glomus cerebriforme</name>
    <dbReference type="NCBI Taxonomy" id="658196"/>
    <lineage>
        <taxon>Eukaryota</taxon>
        <taxon>Fungi</taxon>
        <taxon>Fungi incertae sedis</taxon>
        <taxon>Mucoromycota</taxon>
        <taxon>Glomeromycotina</taxon>
        <taxon>Glomeromycetes</taxon>
        <taxon>Glomerales</taxon>
        <taxon>Glomeraceae</taxon>
        <taxon>Glomus</taxon>
    </lineage>
</organism>
<protein>
    <recommendedName>
        <fullName evidence="4">DDE Tnp4 domain-containing protein</fullName>
    </recommendedName>
</protein>
<keyword evidence="1" id="KW-0732">Signal</keyword>
<dbReference type="Proteomes" id="UP000265703">
    <property type="component" value="Unassembled WGS sequence"/>
</dbReference>
<proteinExistence type="predicted"/>
<evidence type="ECO:0000313" key="3">
    <source>
        <dbReference type="Proteomes" id="UP000265703"/>
    </source>
</evidence>
<dbReference type="EMBL" id="QKYT01001136">
    <property type="protein sequence ID" value="RIA79817.1"/>
    <property type="molecule type" value="Genomic_DNA"/>
</dbReference>
<evidence type="ECO:0000313" key="2">
    <source>
        <dbReference type="EMBL" id="RIA79817.1"/>
    </source>
</evidence>
<reference evidence="2 3" key="1">
    <citation type="submission" date="2018-06" db="EMBL/GenBank/DDBJ databases">
        <title>Comparative genomics reveals the genomic features of Rhizophagus irregularis, R. cerebriforme, R. diaphanum and Gigaspora rosea, and their symbiotic lifestyle signature.</title>
        <authorList>
            <person name="Morin E."/>
            <person name="San Clemente H."/>
            <person name="Chen E.C.H."/>
            <person name="De La Providencia I."/>
            <person name="Hainaut M."/>
            <person name="Kuo A."/>
            <person name="Kohler A."/>
            <person name="Murat C."/>
            <person name="Tang N."/>
            <person name="Roy S."/>
            <person name="Loubradou J."/>
            <person name="Henrissat B."/>
            <person name="Grigoriev I.V."/>
            <person name="Corradi N."/>
            <person name="Roux C."/>
            <person name="Martin F.M."/>
        </authorList>
    </citation>
    <scope>NUCLEOTIDE SEQUENCE [LARGE SCALE GENOMIC DNA]</scope>
    <source>
        <strain evidence="2 3">DAOM 227022</strain>
    </source>
</reference>
<keyword evidence="3" id="KW-1185">Reference proteome</keyword>
<comment type="caution">
    <text evidence="2">The sequence shown here is derived from an EMBL/GenBank/DDBJ whole genome shotgun (WGS) entry which is preliminary data.</text>
</comment>
<feature type="chain" id="PRO_5017383666" description="DDE Tnp4 domain-containing protein" evidence="1">
    <location>
        <begin position="24"/>
        <end position="131"/>
    </location>
</feature>
<sequence length="131" mass="15227">MNNGTKILIIILIIIILVKYNELEESLNTSYQIEQEKKNSNILPITKKINFSSTVLKINEITNGFKRIERIPNIIGIIDGSHIPIKASHLFSVNYFNKKGFYLIVLQVVVNHKKFFLDIYIDWPDSTYNSR</sequence>
<name>A0A397S761_9GLOM</name>